<dbReference type="AlphaFoldDB" id="A0AAV4WA18"/>
<sequence length="89" mass="9940">MVQLVGIIIVVTKDPISEILIPGKLKCICLKDYVDISTISAAEVKEFVGRYCGNKIDSPWSPCILKLRLSSRAIIFYKPKDFLGIRIQG</sequence>
<proteinExistence type="predicted"/>
<reference evidence="1 2" key="1">
    <citation type="submission" date="2021-06" db="EMBL/GenBank/DDBJ databases">
        <title>Caerostris extrusa draft genome.</title>
        <authorList>
            <person name="Kono N."/>
            <person name="Arakawa K."/>
        </authorList>
    </citation>
    <scope>NUCLEOTIDE SEQUENCE [LARGE SCALE GENOMIC DNA]</scope>
</reference>
<organism evidence="1 2">
    <name type="scientific">Caerostris extrusa</name>
    <name type="common">Bark spider</name>
    <name type="synonym">Caerostris bankana</name>
    <dbReference type="NCBI Taxonomy" id="172846"/>
    <lineage>
        <taxon>Eukaryota</taxon>
        <taxon>Metazoa</taxon>
        <taxon>Ecdysozoa</taxon>
        <taxon>Arthropoda</taxon>
        <taxon>Chelicerata</taxon>
        <taxon>Arachnida</taxon>
        <taxon>Araneae</taxon>
        <taxon>Araneomorphae</taxon>
        <taxon>Entelegynae</taxon>
        <taxon>Araneoidea</taxon>
        <taxon>Araneidae</taxon>
        <taxon>Caerostris</taxon>
    </lineage>
</organism>
<comment type="caution">
    <text evidence="1">The sequence shown here is derived from an EMBL/GenBank/DDBJ whole genome shotgun (WGS) entry which is preliminary data.</text>
</comment>
<dbReference type="Proteomes" id="UP001054945">
    <property type="component" value="Unassembled WGS sequence"/>
</dbReference>
<accession>A0AAV4WA18</accession>
<gene>
    <name evidence="1" type="ORF">CEXT_392241</name>
</gene>
<dbReference type="EMBL" id="BPLR01015841">
    <property type="protein sequence ID" value="GIY79059.1"/>
    <property type="molecule type" value="Genomic_DNA"/>
</dbReference>
<keyword evidence="2" id="KW-1185">Reference proteome</keyword>
<name>A0AAV4WA18_CAEEX</name>
<evidence type="ECO:0000313" key="1">
    <source>
        <dbReference type="EMBL" id="GIY79059.1"/>
    </source>
</evidence>
<protein>
    <submittedName>
        <fullName evidence="1">Uncharacterized protein</fullName>
    </submittedName>
</protein>
<evidence type="ECO:0000313" key="2">
    <source>
        <dbReference type="Proteomes" id="UP001054945"/>
    </source>
</evidence>